<dbReference type="KEGG" id="pgri:PgNI_05580"/>
<dbReference type="RefSeq" id="XP_030982948.1">
    <property type="nucleotide sequence ID" value="XM_031125611.1"/>
</dbReference>
<reference evidence="4" key="2">
    <citation type="submission" date="2019-10" db="EMBL/GenBank/DDBJ databases">
        <authorList>
            <consortium name="NCBI Genome Project"/>
        </authorList>
    </citation>
    <scope>NUCLEOTIDE SEQUENCE</scope>
    <source>
        <strain evidence="4">NI907</strain>
    </source>
</reference>
<dbReference type="InterPro" id="IPR045518">
    <property type="entry name" value="2EXR"/>
</dbReference>
<feature type="region of interest" description="Disordered" evidence="1">
    <location>
        <begin position="200"/>
        <end position="219"/>
    </location>
</feature>
<feature type="compositionally biased region" description="Low complexity" evidence="1">
    <location>
        <begin position="407"/>
        <end position="421"/>
    </location>
</feature>
<feature type="compositionally biased region" description="Polar residues" evidence="1">
    <location>
        <begin position="1"/>
        <end position="16"/>
    </location>
</feature>
<accession>A0A6P8B720</accession>
<dbReference type="Proteomes" id="UP000515153">
    <property type="component" value="Chromosome I"/>
</dbReference>
<feature type="domain" description="2EXR" evidence="2">
    <location>
        <begin position="115"/>
        <end position="277"/>
    </location>
</feature>
<evidence type="ECO:0000313" key="3">
    <source>
        <dbReference type="Proteomes" id="UP000515153"/>
    </source>
</evidence>
<protein>
    <recommendedName>
        <fullName evidence="2">2EXR domain-containing protein</fullName>
    </recommendedName>
</protein>
<organism evidence="3 4">
    <name type="scientific">Pyricularia grisea</name>
    <name type="common">Crabgrass-specific blast fungus</name>
    <name type="synonym">Magnaporthe grisea</name>
    <dbReference type="NCBI Taxonomy" id="148305"/>
    <lineage>
        <taxon>Eukaryota</taxon>
        <taxon>Fungi</taxon>
        <taxon>Dikarya</taxon>
        <taxon>Ascomycota</taxon>
        <taxon>Pezizomycotina</taxon>
        <taxon>Sordariomycetes</taxon>
        <taxon>Sordariomycetidae</taxon>
        <taxon>Magnaporthales</taxon>
        <taxon>Pyriculariaceae</taxon>
        <taxon>Pyricularia</taxon>
    </lineage>
</organism>
<dbReference type="AlphaFoldDB" id="A0A6P8B720"/>
<proteinExistence type="predicted"/>
<feature type="region of interest" description="Disordered" evidence="1">
    <location>
        <begin position="1"/>
        <end position="31"/>
    </location>
</feature>
<dbReference type="PANTHER" id="PTHR35910:SF6">
    <property type="entry name" value="2EXR DOMAIN-CONTAINING PROTEIN"/>
    <property type="match status" value="1"/>
</dbReference>
<name>A0A6P8B720_PYRGI</name>
<keyword evidence="3" id="KW-1185">Reference proteome</keyword>
<evidence type="ECO:0000259" key="2">
    <source>
        <dbReference type="Pfam" id="PF20150"/>
    </source>
</evidence>
<reference evidence="4" key="3">
    <citation type="submission" date="2025-08" db="UniProtKB">
        <authorList>
            <consortium name="RefSeq"/>
        </authorList>
    </citation>
    <scope>IDENTIFICATION</scope>
    <source>
        <strain evidence="4">NI907</strain>
    </source>
</reference>
<reference evidence="3 4" key="1">
    <citation type="journal article" date="2019" name="Mol. Biol. Evol.">
        <title>Blast fungal genomes show frequent chromosomal changes, gene gains and losses, and effector gene turnover.</title>
        <authorList>
            <person name="Gomez Luciano L.B."/>
            <person name="Jason Tsai I."/>
            <person name="Chuma I."/>
            <person name="Tosa Y."/>
            <person name="Chen Y.H."/>
            <person name="Li J.Y."/>
            <person name="Li M.Y."/>
            <person name="Jade Lu M.Y."/>
            <person name="Nakayashiki H."/>
            <person name="Li W.H."/>
        </authorList>
    </citation>
    <scope>NUCLEOTIDE SEQUENCE [LARGE SCALE GENOMIC DNA]</scope>
    <source>
        <strain evidence="3 4">NI907</strain>
    </source>
</reference>
<feature type="region of interest" description="Disordered" evidence="1">
    <location>
        <begin position="392"/>
        <end position="421"/>
    </location>
</feature>
<dbReference type="Pfam" id="PF20150">
    <property type="entry name" value="2EXR"/>
    <property type="match status" value="1"/>
</dbReference>
<gene>
    <name evidence="4" type="ORF">PgNI_05580</name>
</gene>
<dbReference type="PANTHER" id="PTHR35910">
    <property type="entry name" value="2EXR DOMAIN-CONTAINING PROTEIN"/>
    <property type="match status" value="1"/>
</dbReference>
<dbReference type="GeneID" id="41960520"/>
<evidence type="ECO:0000256" key="1">
    <source>
        <dbReference type="SAM" id="MobiDB-lite"/>
    </source>
</evidence>
<sequence length="421" mass="46303">MDSATSMTTGASPPQSTTTAHPVTPDTTGSTRTLLQPAMDFIRGQSRELRSSLRLQRDIFVDGWTGRFDDMSEQIAEDKRQARAHVCRAKYSVRERLENLKERRAREKAGAPNTFPQFSLLPAEIRLQIWEEALPGSRAVVLRSPYTATDTLLAELRLIIPQIRRRGAPSDSTTDGGSVVVVNADDNNEAATDNTAATTLITTTPPTPTNKTTATTTTSKLLKTKPKTTGWTSSTPPPALLHACHESRTVALKRYELVLGCEDGQARIYADLTRDVICLSGRVVSPRCATLWRQTTDLGRIRHLAVAGCPWALWSNTHGVTDGLAQSLPPADLLRSGFAALEDVCVVRSVRWQYGRLPGGAARDYDRWAREEEAAEGLERLHTKWRDGVMAISSGDRKSAEDEDETQQQQQQADGQVDGDL</sequence>
<feature type="compositionally biased region" description="Low complexity" evidence="1">
    <location>
        <begin position="17"/>
        <end position="28"/>
    </location>
</feature>
<evidence type="ECO:0000313" key="4">
    <source>
        <dbReference type="RefSeq" id="XP_030982948.1"/>
    </source>
</evidence>